<dbReference type="InterPro" id="IPR020894">
    <property type="entry name" value="Cadherin_CS"/>
</dbReference>
<dbReference type="GO" id="GO:0007155">
    <property type="term" value="P:cell adhesion"/>
    <property type="evidence" value="ECO:0007669"/>
    <property type="project" value="InterPro"/>
</dbReference>
<dbReference type="GO" id="GO:0005886">
    <property type="term" value="C:plasma membrane"/>
    <property type="evidence" value="ECO:0007669"/>
    <property type="project" value="InterPro"/>
</dbReference>
<dbReference type="PROSITE" id="PS00232">
    <property type="entry name" value="CADHERIN_1"/>
    <property type="match status" value="1"/>
</dbReference>
<keyword evidence="3" id="KW-1185">Reference proteome</keyword>
<dbReference type="WBParaSite" id="TREG1_52160.1">
    <property type="protein sequence ID" value="TREG1_52160.1"/>
    <property type="gene ID" value="TREG1_52160"/>
</dbReference>
<dbReference type="Proteomes" id="UP000050795">
    <property type="component" value="Unassembled WGS sequence"/>
</dbReference>
<evidence type="ECO:0000313" key="4">
    <source>
        <dbReference type="WBParaSite" id="TREG1_52160.1"/>
    </source>
</evidence>
<evidence type="ECO:0000313" key="3">
    <source>
        <dbReference type="Proteomes" id="UP000050795"/>
    </source>
</evidence>
<reference evidence="4" key="2">
    <citation type="submission" date="2023-11" db="UniProtKB">
        <authorList>
            <consortium name="WormBaseParasite"/>
        </authorList>
    </citation>
    <scope>IDENTIFICATION</scope>
</reference>
<name>A0AA85K3E4_TRIRE</name>
<comment type="subcellular location">
    <subcellularLocation>
        <location evidence="1">Membrane</location>
    </subcellularLocation>
</comment>
<sequence>MLSIVETYSVKHEIHSAAHSASTLFPSSVSRTPRSASDVYTVIFMLPDELPQDHFIGNIPKQIPNFPFLNILDSSVSTTLVDSSGFLLKLFRVTDNGEFYTQTLIDRDNPDQLCGPLNCCHLIVCNLTVDVLFFHPGSTSITVHINLQIHDANDNAPYFPNKHFHYGYQKTTN</sequence>
<evidence type="ECO:0000256" key="2">
    <source>
        <dbReference type="ARBA" id="ARBA00023136"/>
    </source>
</evidence>
<organism evidence="3 4">
    <name type="scientific">Trichobilharzia regenti</name>
    <name type="common">Nasal bird schistosome</name>
    <dbReference type="NCBI Taxonomy" id="157069"/>
    <lineage>
        <taxon>Eukaryota</taxon>
        <taxon>Metazoa</taxon>
        <taxon>Spiralia</taxon>
        <taxon>Lophotrochozoa</taxon>
        <taxon>Platyhelminthes</taxon>
        <taxon>Trematoda</taxon>
        <taxon>Digenea</taxon>
        <taxon>Strigeidida</taxon>
        <taxon>Schistosomatoidea</taxon>
        <taxon>Schistosomatidae</taxon>
        <taxon>Trichobilharzia</taxon>
    </lineage>
</organism>
<dbReference type="Gene3D" id="2.60.40.60">
    <property type="entry name" value="Cadherins"/>
    <property type="match status" value="1"/>
</dbReference>
<evidence type="ECO:0008006" key="5">
    <source>
        <dbReference type="Google" id="ProtNLM"/>
    </source>
</evidence>
<proteinExistence type="predicted"/>
<evidence type="ECO:0000256" key="1">
    <source>
        <dbReference type="ARBA" id="ARBA00004370"/>
    </source>
</evidence>
<keyword evidence="2" id="KW-0472">Membrane</keyword>
<accession>A0AA85K3E4</accession>
<reference evidence="3" key="1">
    <citation type="submission" date="2022-06" db="EMBL/GenBank/DDBJ databases">
        <authorList>
            <person name="Berger JAMES D."/>
            <person name="Berger JAMES D."/>
        </authorList>
    </citation>
    <scope>NUCLEOTIDE SEQUENCE [LARGE SCALE GENOMIC DNA]</scope>
</reference>
<dbReference type="AlphaFoldDB" id="A0AA85K3E4"/>
<protein>
    <recommendedName>
        <fullName evidence="5">Cadherin domain-containing protein</fullName>
    </recommendedName>
</protein>